<dbReference type="NCBIfam" id="TIGR00044">
    <property type="entry name" value="YggS family pyridoxal phosphate-dependent enzyme"/>
    <property type="match status" value="1"/>
</dbReference>
<dbReference type="InterPro" id="IPR001608">
    <property type="entry name" value="Ala_racemase_N"/>
</dbReference>
<dbReference type="PIRSF" id="PIRSF004848">
    <property type="entry name" value="YBL036c_PLPDEIII"/>
    <property type="match status" value="1"/>
</dbReference>
<dbReference type="Pfam" id="PF01168">
    <property type="entry name" value="Ala_racemase_N"/>
    <property type="match status" value="1"/>
</dbReference>
<feature type="modified residue" description="N6-(pyridoxal phosphate)lysine" evidence="2 3">
    <location>
        <position position="34"/>
    </location>
</feature>
<evidence type="ECO:0000256" key="2">
    <source>
        <dbReference type="HAMAP-Rule" id="MF_02087"/>
    </source>
</evidence>
<dbReference type="EMBL" id="CP132353">
    <property type="protein sequence ID" value="WLS79837.1"/>
    <property type="molecule type" value="Genomic_DNA"/>
</dbReference>
<dbReference type="PANTHER" id="PTHR10146">
    <property type="entry name" value="PROLINE SYNTHETASE CO-TRANSCRIBED BACTERIAL HOMOLOG PROTEIN"/>
    <property type="match status" value="1"/>
</dbReference>
<comment type="similarity">
    <text evidence="2 4">Belongs to the pyridoxal phosphate-binding protein YggS/PROSC family.</text>
</comment>
<organism evidence="6 7">
    <name type="scientific">Erwinia pyri</name>
    <dbReference type="NCBI Taxonomy" id="3062598"/>
    <lineage>
        <taxon>Bacteria</taxon>
        <taxon>Pseudomonadati</taxon>
        <taxon>Pseudomonadota</taxon>
        <taxon>Gammaproteobacteria</taxon>
        <taxon>Enterobacterales</taxon>
        <taxon>Erwiniaceae</taxon>
        <taxon>Erwinia</taxon>
    </lineage>
</organism>
<dbReference type="PANTHER" id="PTHR10146:SF14">
    <property type="entry name" value="PYRIDOXAL PHOSPHATE HOMEOSTASIS PROTEIN"/>
    <property type="match status" value="1"/>
</dbReference>
<keyword evidence="7" id="KW-1185">Reference proteome</keyword>
<dbReference type="AlphaFoldDB" id="A0AA50HP20"/>
<evidence type="ECO:0000256" key="4">
    <source>
        <dbReference type="RuleBase" id="RU004514"/>
    </source>
</evidence>
<evidence type="ECO:0000256" key="3">
    <source>
        <dbReference type="PIRSR" id="PIRSR004848-1"/>
    </source>
</evidence>
<dbReference type="HAMAP" id="MF_02087">
    <property type="entry name" value="PLP_homeostasis"/>
    <property type="match status" value="1"/>
</dbReference>
<dbReference type="SUPFAM" id="SSF51419">
    <property type="entry name" value="PLP-binding barrel"/>
    <property type="match status" value="1"/>
</dbReference>
<evidence type="ECO:0000259" key="5">
    <source>
        <dbReference type="Pfam" id="PF01168"/>
    </source>
</evidence>
<name>A0AA50HP20_9GAMM</name>
<feature type="domain" description="Alanine racemase N-terminal" evidence="5">
    <location>
        <begin position="7"/>
        <end position="218"/>
    </location>
</feature>
<protein>
    <recommendedName>
        <fullName evidence="2">Pyridoxal phosphate homeostasis protein</fullName>
        <shortName evidence="2">PLP homeostasis protein</shortName>
    </recommendedName>
</protein>
<comment type="subunit">
    <text evidence="2">Monomer.</text>
</comment>
<dbReference type="InterPro" id="IPR011078">
    <property type="entry name" value="PyrdxlP_homeostasis"/>
</dbReference>
<dbReference type="InterPro" id="IPR029066">
    <property type="entry name" value="PLP-binding_barrel"/>
</dbReference>
<comment type="cofactor">
    <cofactor evidence="3">
        <name>pyridoxal 5'-phosphate</name>
        <dbReference type="ChEBI" id="CHEBI:597326"/>
    </cofactor>
</comment>
<evidence type="ECO:0000256" key="1">
    <source>
        <dbReference type="ARBA" id="ARBA00022898"/>
    </source>
</evidence>
<dbReference type="Gene3D" id="3.20.20.10">
    <property type="entry name" value="Alanine racemase"/>
    <property type="match status" value="1"/>
</dbReference>
<gene>
    <name evidence="6" type="ORF">Q3V30_04865</name>
</gene>
<comment type="function">
    <text evidence="2">Pyridoxal 5'-phosphate (PLP)-binding protein, which is involved in PLP homeostasis.</text>
</comment>
<dbReference type="CDD" id="cd00635">
    <property type="entry name" value="PLPDE_III_YBL036c_like"/>
    <property type="match status" value="1"/>
</dbReference>
<reference evidence="6 7" key="1">
    <citation type="submission" date="2023-07" db="EMBL/GenBank/DDBJ databases">
        <title>Pathogenic bacteria of pear tree diseases.</title>
        <authorList>
            <person name="Zhang Z."/>
            <person name="He L."/>
            <person name="Huang R."/>
        </authorList>
    </citation>
    <scope>NUCLEOTIDE SEQUENCE [LARGE SCALE GENOMIC DNA]</scope>
    <source>
        <strain evidence="6 7">DE2</strain>
    </source>
</reference>
<dbReference type="Proteomes" id="UP001228139">
    <property type="component" value="Chromosome"/>
</dbReference>
<dbReference type="RefSeq" id="WP_306211008.1">
    <property type="nucleotide sequence ID" value="NZ_CP132353.1"/>
</dbReference>
<dbReference type="KEGG" id="epi:Q3V30_04865"/>
<keyword evidence="1 2" id="KW-0663">Pyridoxal phosphate</keyword>
<dbReference type="FunFam" id="3.20.20.10:FF:000018">
    <property type="entry name" value="Pyridoxal phosphate homeostasis protein"/>
    <property type="match status" value="1"/>
</dbReference>
<sequence>MMILSTEQVLKNYLTIKEKISQITNQAKLLAVSKFHGMDKIAPLIKNGHRIFGESRLEEAVEKWSEVRKQFSDIELHYIGGIQSRKISKIVEFFDVIQSVDKLSVAEKISATAKELGKCQRIYIQINIGNEPQKSGVPPSEFEDLYFKIKNMENIHIEGIMCIPPNEKDVSLYFIQMKELASKVGSKQLSMGMSHDYELALHYGATIVRVGSFIFGERSG</sequence>
<dbReference type="GO" id="GO:0030170">
    <property type="term" value="F:pyridoxal phosphate binding"/>
    <property type="evidence" value="ECO:0007669"/>
    <property type="project" value="UniProtKB-UniRule"/>
</dbReference>
<evidence type="ECO:0000313" key="6">
    <source>
        <dbReference type="EMBL" id="WLS79837.1"/>
    </source>
</evidence>
<accession>A0AA50HP20</accession>
<evidence type="ECO:0000313" key="7">
    <source>
        <dbReference type="Proteomes" id="UP001228139"/>
    </source>
</evidence>
<proteinExistence type="inferred from homology"/>